<evidence type="ECO:0000313" key="1">
    <source>
        <dbReference type="EMBL" id="MBC8207732.1"/>
    </source>
</evidence>
<comment type="caution">
    <text evidence="1">The sequence shown here is derived from an EMBL/GenBank/DDBJ whole genome shotgun (WGS) entry which is preliminary data.</text>
</comment>
<dbReference type="Proteomes" id="UP000599024">
    <property type="component" value="Unassembled WGS sequence"/>
</dbReference>
<dbReference type="AlphaFoldDB" id="A0A8J6N8P1"/>
<proteinExistence type="predicted"/>
<organism evidence="1 2">
    <name type="scientific">Candidatus Desulfatifera sulfidica</name>
    <dbReference type="NCBI Taxonomy" id="2841691"/>
    <lineage>
        <taxon>Bacteria</taxon>
        <taxon>Pseudomonadati</taxon>
        <taxon>Thermodesulfobacteriota</taxon>
        <taxon>Desulfobulbia</taxon>
        <taxon>Desulfobulbales</taxon>
        <taxon>Desulfobulbaceae</taxon>
        <taxon>Candidatus Desulfatifera</taxon>
    </lineage>
</organism>
<reference evidence="1 2" key="1">
    <citation type="submission" date="2020-08" db="EMBL/GenBank/DDBJ databases">
        <title>Bridging the membrane lipid divide: bacteria of the FCB group superphylum have the potential to synthesize archaeal ether lipids.</title>
        <authorList>
            <person name="Villanueva L."/>
            <person name="Von Meijenfeldt F.A.B."/>
            <person name="Westbye A.B."/>
            <person name="Yadav S."/>
            <person name="Hopmans E.C."/>
            <person name="Dutilh B.E."/>
            <person name="Sinninghe Damste J.S."/>
        </authorList>
    </citation>
    <scope>NUCLEOTIDE SEQUENCE [LARGE SCALE GENOMIC DNA]</scope>
    <source>
        <strain evidence="1">NIOZ-UU81</strain>
    </source>
</reference>
<dbReference type="EMBL" id="JACNLK010000012">
    <property type="protein sequence ID" value="MBC8207732.1"/>
    <property type="molecule type" value="Genomic_DNA"/>
</dbReference>
<protein>
    <submittedName>
        <fullName evidence="1">Uncharacterized protein</fullName>
    </submittedName>
</protein>
<evidence type="ECO:0000313" key="2">
    <source>
        <dbReference type="Proteomes" id="UP000599024"/>
    </source>
</evidence>
<sequence length="118" mass="12990">MESLKVYILVANRMYCDGVRSGLGLAVENHYAYPVIMNGEFPNFSTYMTENIAWVMDMEGQVYSCGAAAPDNCVDEEGDKLIAEIALNELGEAMRDADFIIPYGLPKQTNEPPPACAE</sequence>
<accession>A0A8J6N8P1</accession>
<gene>
    <name evidence="1" type="ORF">H8E79_01000</name>
</gene>
<name>A0A8J6N8P1_9BACT</name>